<proteinExistence type="predicted"/>
<dbReference type="Proteomes" id="UP001062846">
    <property type="component" value="Chromosome 12"/>
</dbReference>
<organism evidence="1 2">
    <name type="scientific">Rhododendron molle</name>
    <name type="common">Chinese azalea</name>
    <name type="synonym">Azalea mollis</name>
    <dbReference type="NCBI Taxonomy" id="49168"/>
    <lineage>
        <taxon>Eukaryota</taxon>
        <taxon>Viridiplantae</taxon>
        <taxon>Streptophyta</taxon>
        <taxon>Embryophyta</taxon>
        <taxon>Tracheophyta</taxon>
        <taxon>Spermatophyta</taxon>
        <taxon>Magnoliopsida</taxon>
        <taxon>eudicotyledons</taxon>
        <taxon>Gunneridae</taxon>
        <taxon>Pentapetalae</taxon>
        <taxon>asterids</taxon>
        <taxon>Ericales</taxon>
        <taxon>Ericaceae</taxon>
        <taxon>Ericoideae</taxon>
        <taxon>Rhodoreae</taxon>
        <taxon>Rhododendron</taxon>
    </lineage>
</organism>
<reference evidence="1" key="1">
    <citation type="submission" date="2022-02" db="EMBL/GenBank/DDBJ databases">
        <title>Plant Genome Project.</title>
        <authorList>
            <person name="Zhang R.-G."/>
        </authorList>
    </citation>
    <scope>NUCLEOTIDE SEQUENCE</scope>
    <source>
        <strain evidence="1">AT1</strain>
    </source>
</reference>
<evidence type="ECO:0000313" key="2">
    <source>
        <dbReference type="Proteomes" id="UP001062846"/>
    </source>
</evidence>
<dbReference type="EMBL" id="CM046399">
    <property type="protein sequence ID" value="KAI8526541.1"/>
    <property type="molecule type" value="Genomic_DNA"/>
</dbReference>
<name>A0ACC0LCV1_RHOML</name>
<protein>
    <submittedName>
        <fullName evidence="1">Uncharacterized protein</fullName>
    </submittedName>
</protein>
<keyword evidence="2" id="KW-1185">Reference proteome</keyword>
<sequence>MDLCPVHVKNAPQIHSLLRNSVPDRPISFNFEIRVSKGKIPVYRSLVVRAAGKKNHGGSNSSSSSSSSSGDGEHSIPEGDGAKRDDSLRDSTKSNDPSSHNSHRKPLDWREFRAFLCDLEKAETASTSSHDKDGAHLNSEPLGLKWAHPISSPENGCVLIATELLDGIRSFERTVVLLLRSGTRNPREGPFGIIINRPLPRRIKDMEPTNPNLRTTFAECSLHFGGVLETSTFLLRTEKKTKLPVFEEVVPGLYFGERNSLDDAAKLVKKGVLKPQDVKFFQGYVGWQFDQLRDEIESKGYWHIAACSANLVHGPSMEGLWEEILQLMGGDYSELSRKPKQDM</sequence>
<evidence type="ECO:0000313" key="1">
    <source>
        <dbReference type="EMBL" id="KAI8526541.1"/>
    </source>
</evidence>
<gene>
    <name evidence="1" type="ORF">RHMOL_Rhmol12G0004500</name>
</gene>
<comment type="caution">
    <text evidence="1">The sequence shown here is derived from an EMBL/GenBank/DDBJ whole genome shotgun (WGS) entry which is preliminary data.</text>
</comment>
<accession>A0ACC0LCV1</accession>